<organism evidence="2 3">
    <name type="scientific">Lysobacter silvisoli</name>
    <dbReference type="NCBI Taxonomy" id="2293254"/>
    <lineage>
        <taxon>Bacteria</taxon>
        <taxon>Pseudomonadati</taxon>
        <taxon>Pseudomonadota</taxon>
        <taxon>Gammaproteobacteria</taxon>
        <taxon>Lysobacterales</taxon>
        <taxon>Lysobacteraceae</taxon>
        <taxon>Lysobacter</taxon>
    </lineage>
</organism>
<keyword evidence="3" id="KW-1185">Reference proteome</keyword>
<proteinExistence type="predicted"/>
<dbReference type="Proteomes" id="UP000264492">
    <property type="component" value="Unassembled WGS sequence"/>
</dbReference>
<dbReference type="NCBIfam" id="TIGR03891">
    <property type="entry name" value="thiopep_ocin"/>
    <property type="match status" value="1"/>
</dbReference>
<comment type="caution">
    <text evidence="2">The sequence shown here is derived from an EMBL/GenBank/DDBJ whole genome shotgun (WGS) entry which is preliminary data.</text>
</comment>
<protein>
    <recommendedName>
        <fullName evidence="1">Thiopeptide-type bacteriocin biosynthesis domain-containing protein</fullName>
    </recommendedName>
</protein>
<evidence type="ECO:0000313" key="3">
    <source>
        <dbReference type="Proteomes" id="UP000264492"/>
    </source>
</evidence>
<dbReference type="EMBL" id="QTSU01000001">
    <property type="protein sequence ID" value="RDZ28624.1"/>
    <property type="molecule type" value="Genomic_DNA"/>
</dbReference>
<dbReference type="AlphaFoldDB" id="A0A371K433"/>
<accession>A0A371K433</accession>
<dbReference type="InterPro" id="IPR023809">
    <property type="entry name" value="Thiopep_bacteriocin_synth_dom"/>
</dbReference>
<feature type="domain" description="Thiopeptide-type bacteriocin biosynthesis" evidence="1">
    <location>
        <begin position="8"/>
        <end position="309"/>
    </location>
</feature>
<sequence>MDAAPRDWLSLHVFLSDPVASERYLHERLAPAIQRWSADGALRQWFFIRYWEGGPHLRVRLAGPIAADEAAARAVLAEGVEPYLSARPPTREEYYRGHAFDGRPVAPEDLPWYAEGTVAAIAYEPEWLRYGGEQAMAANEGLFELSSRLALSLCKATQGSRSARLSAAFALMAAAVLACGEDLAALGGYFERYGALWTPMVGREALEADAPRASDEQLQLLLRLEREAAAGWDSRSAHAVWARGVQKLALHLRELHAQGRLLAPYDGRATVGDAMCRNAVLGIVGSQMHMLNNRLGLPAAGELLLARILGGAANALQQQDTVA</sequence>
<name>A0A371K433_9GAMM</name>
<evidence type="ECO:0000313" key="2">
    <source>
        <dbReference type="EMBL" id="RDZ28624.1"/>
    </source>
</evidence>
<gene>
    <name evidence="2" type="ORF">DX914_05725</name>
</gene>
<evidence type="ECO:0000259" key="1">
    <source>
        <dbReference type="Pfam" id="PF14028"/>
    </source>
</evidence>
<dbReference type="Pfam" id="PF14028">
    <property type="entry name" value="Lant_dehydr_C"/>
    <property type="match status" value="1"/>
</dbReference>
<reference evidence="2 3" key="1">
    <citation type="submission" date="2018-08" db="EMBL/GenBank/DDBJ databases">
        <title>Lysobacter sp. zong2l5, whole genome shotgun sequence.</title>
        <authorList>
            <person name="Zhang X."/>
            <person name="Feng G."/>
            <person name="Zhu H."/>
        </authorList>
    </citation>
    <scope>NUCLEOTIDE SEQUENCE [LARGE SCALE GENOMIC DNA]</scope>
    <source>
        <strain evidence="3">zong2l5</strain>
    </source>
</reference>
<dbReference type="OrthoDB" id="3607295at2"/>
<dbReference type="RefSeq" id="WP_115858063.1">
    <property type="nucleotide sequence ID" value="NZ_QTSU01000001.1"/>
</dbReference>